<comment type="similarity">
    <text evidence="2 6">Belongs to the cytochrome P450 family.</text>
</comment>
<organism evidence="7 8">
    <name type="scientific">Umbelopsis ramanniana AG</name>
    <dbReference type="NCBI Taxonomy" id="1314678"/>
    <lineage>
        <taxon>Eukaryota</taxon>
        <taxon>Fungi</taxon>
        <taxon>Fungi incertae sedis</taxon>
        <taxon>Mucoromycota</taxon>
        <taxon>Mucoromycotina</taxon>
        <taxon>Umbelopsidomycetes</taxon>
        <taxon>Umbelopsidales</taxon>
        <taxon>Umbelopsidaceae</taxon>
        <taxon>Umbelopsis</taxon>
    </lineage>
</organism>
<keyword evidence="3 5" id="KW-0479">Metal-binding</keyword>
<dbReference type="PANTHER" id="PTHR46206">
    <property type="entry name" value="CYTOCHROME P450"/>
    <property type="match status" value="1"/>
</dbReference>
<dbReference type="GO" id="GO:0004497">
    <property type="term" value="F:monooxygenase activity"/>
    <property type="evidence" value="ECO:0007669"/>
    <property type="project" value="UniProtKB-KW"/>
</dbReference>
<sequence>MSLRYINSSLQQLAGELQKSYKQLPAPVVTASTTLFVSYFVYKIFSSTNKRPKNLPPVVPYTVPFIGHGLTMNRDPAKFIQRCKEKYGPVFEIYSYGQKLTVITGKEVVDCFRMGDEYLDFQEGLKEMLPTAHIVTISYDKLKQPEGPDFPWSKHPFVHLVRNNLKSHQIGFFQNRIMDATERGMNKDITFLPGENSTTVDASVFFQTVVARISAQVFAGEAYADNEPLIQALATFALSVFKASVVQATFPRTIADFITRRYMSVGKNIDVIMREVVPHVVDIKQKEDQFGEMEPNDFMHMMLHTPAADDHAHTPEEAAFWLKDIALASIHTTSIYLGIALHDLSDRPDIQNLLRKEMDETRERVGTLTPEVVSQMPILDSFFRESLRIGSDYVGFRHKVMKETVLQSGITLPEGSTIGLSVFDAHMDPELQEIGPNGIPLSEFDPCRFVGRKSKKSTAVGPDLLIFGVGYHSCPGRYFASVEIKYLLASIIDRYDISATTKDGKRAPNRLALVSTSPGRETFEFVPPSDVSFLLCLFREWSWWYLHSMLGSPSELNTPYSKDNRCTIYLHNLFHKSKMERD</sequence>
<dbReference type="Pfam" id="PF00067">
    <property type="entry name" value="p450"/>
    <property type="match status" value="1"/>
</dbReference>
<dbReference type="GeneID" id="75917047"/>
<protein>
    <recommendedName>
        <fullName evidence="9">Cytochrome P450</fullName>
    </recommendedName>
</protein>
<feature type="binding site" description="axial binding residue" evidence="5">
    <location>
        <position position="474"/>
    </location>
    <ligand>
        <name>heme</name>
        <dbReference type="ChEBI" id="CHEBI:30413"/>
    </ligand>
    <ligandPart>
        <name>Fe</name>
        <dbReference type="ChEBI" id="CHEBI:18248"/>
    </ligandPart>
</feature>
<evidence type="ECO:0000313" key="8">
    <source>
        <dbReference type="Proteomes" id="UP001206595"/>
    </source>
</evidence>
<evidence type="ECO:0000256" key="6">
    <source>
        <dbReference type="RuleBase" id="RU000461"/>
    </source>
</evidence>
<dbReference type="RefSeq" id="XP_051441311.1">
    <property type="nucleotide sequence ID" value="XM_051591704.1"/>
</dbReference>
<evidence type="ECO:0000256" key="2">
    <source>
        <dbReference type="ARBA" id="ARBA00010617"/>
    </source>
</evidence>
<reference evidence="7" key="1">
    <citation type="submission" date="2021-06" db="EMBL/GenBank/DDBJ databases">
        <authorList>
            <consortium name="DOE Joint Genome Institute"/>
            <person name="Mondo S.J."/>
            <person name="Amses K.R."/>
            <person name="Simmons D.R."/>
            <person name="Longcore J.E."/>
            <person name="Seto K."/>
            <person name="Alves G.H."/>
            <person name="Bonds A.E."/>
            <person name="Quandt C.A."/>
            <person name="Davis W.J."/>
            <person name="Chang Y."/>
            <person name="Letcher P.M."/>
            <person name="Powell M.J."/>
            <person name="Kuo A."/>
            <person name="Labutti K."/>
            <person name="Pangilinan J."/>
            <person name="Andreopoulos W."/>
            <person name="Tritt A."/>
            <person name="Riley R."/>
            <person name="Hundley H."/>
            <person name="Johnson J."/>
            <person name="Lipzen A."/>
            <person name="Barry K."/>
            <person name="Berbee M.L."/>
            <person name="Buchler N.E."/>
            <person name="Grigoriev I.V."/>
            <person name="Spatafora J.W."/>
            <person name="Stajich J.E."/>
            <person name="James T.Y."/>
        </authorList>
    </citation>
    <scope>NUCLEOTIDE SEQUENCE</scope>
    <source>
        <strain evidence="7">AG</strain>
    </source>
</reference>
<evidence type="ECO:0000313" key="7">
    <source>
        <dbReference type="EMBL" id="KAI8576307.1"/>
    </source>
</evidence>
<keyword evidence="5 6" id="KW-0349">Heme</keyword>
<dbReference type="PRINTS" id="PR00463">
    <property type="entry name" value="EP450I"/>
</dbReference>
<dbReference type="InterPro" id="IPR036396">
    <property type="entry name" value="Cyt_P450_sf"/>
</dbReference>
<evidence type="ECO:0000256" key="3">
    <source>
        <dbReference type="ARBA" id="ARBA00022723"/>
    </source>
</evidence>
<keyword evidence="6" id="KW-0560">Oxidoreductase</keyword>
<keyword evidence="4 5" id="KW-0408">Iron</keyword>
<dbReference type="InterPro" id="IPR017972">
    <property type="entry name" value="Cyt_P450_CS"/>
</dbReference>
<dbReference type="GO" id="GO:0005506">
    <property type="term" value="F:iron ion binding"/>
    <property type="evidence" value="ECO:0007669"/>
    <property type="project" value="InterPro"/>
</dbReference>
<evidence type="ECO:0000256" key="1">
    <source>
        <dbReference type="ARBA" id="ARBA00001971"/>
    </source>
</evidence>
<dbReference type="PROSITE" id="PS00086">
    <property type="entry name" value="CYTOCHROME_P450"/>
    <property type="match status" value="1"/>
</dbReference>
<evidence type="ECO:0008006" key="9">
    <source>
        <dbReference type="Google" id="ProtNLM"/>
    </source>
</evidence>
<accession>A0AAD5E3U0</accession>
<dbReference type="EMBL" id="MU620958">
    <property type="protein sequence ID" value="KAI8576307.1"/>
    <property type="molecule type" value="Genomic_DNA"/>
</dbReference>
<dbReference type="GO" id="GO:0016705">
    <property type="term" value="F:oxidoreductase activity, acting on paired donors, with incorporation or reduction of molecular oxygen"/>
    <property type="evidence" value="ECO:0007669"/>
    <property type="project" value="InterPro"/>
</dbReference>
<dbReference type="Proteomes" id="UP001206595">
    <property type="component" value="Unassembled WGS sequence"/>
</dbReference>
<dbReference type="PANTHER" id="PTHR46206:SF7">
    <property type="entry name" value="P450, PUTATIVE (EUROFUNG)-RELATED"/>
    <property type="match status" value="1"/>
</dbReference>
<dbReference type="SUPFAM" id="SSF48264">
    <property type="entry name" value="Cytochrome P450"/>
    <property type="match status" value="1"/>
</dbReference>
<comment type="caution">
    <text evidence="7">The sequence shown here is derived from an EMBL/GenBank/DDBJ whole genome shotgun (WGS) entry which is preliminary data.</text>
</comment>
<name>A0AAD5E3U0_UMBRA</name>
<comment type="cofactor">
    <cofactor evidence="1 5">
        <name>heme</name>
        <dbReference type="ChEBI" id="CHEBI:30413"/>
    </cofactor>
</comment>
<evidence type="ECO:0000256" key="5">
    <source>
        <dbReference type="PIRSR" id="PIRSR602401-1"/>
    </source>
</evidence>
<dbReference type="AlphaFoldDB" id="A0AAD5E3U0"/>
<dbReference type="Gene3D" id="1.10.630.10">
    <property type="entry name" value="Cytochrome P450"/>
    <property type="match status" value="1"/>
</dbReference>
<keyword evidence="8" id="KW-1185">Reference proteome</keyword>
<evidence type="ECO:0000256" key="4">
    <source>
        <dbReference type="ARBA" id="ARBA00023004"/>
    </source>
</evidence>
<keyword evidence="6" id="KW-0503">Monooxygenase</keyword>
<gene>
    <name evidence="7" type="ORF">K450DRAFT_257631</name>
</gene>
<dbReference type="InterPro" id="IPR001128">
    <property type="entry name" value="Cyt_P450"/>
</dbReference>
<dbReference type="GO" id="GO:0020037">
    <property type="term" value="F:heme binding"/>
    <property type="evidence" value="ECO:0007669"/>
    <property type="project" value="InterPro"/>
</dbReference>
<dbReference type="InterPro" id="IPR002401">
    <property type="entry name" value="Cyt_P450_E_grp-I"/>
</dbReference>
<dbReference type="CDD" id="cd11041">
    <property type="entry name" value="CYP503A1-like"/>
    <property type="match status" value="1"/>
</dbReference>
<reference evidence="7" key="2">
    <citation type="journal article" date="2022" name="Proc. Natl. Acad. Sci. U.S.A.">
        <title>Diploid-dominant life cycles characterize the early evolution of Fungi.</title>
        <authorList>
            <person name="Amses K.R."/>
            <person name="Simmons D.R."/>
            <person name="Longcore J.E."/>
            <person name="Mondo S.J."/>
            <person name="Seto K."/>
            <person name="Jeronimo G.H."/>
            <person name="Bonds A.E."/>
            <person name="Quandt C.A."/>
            <person name="Davis W.J."/>
            <person name="Chang Y."/>
            <person name="Federici B.A."/>
            <person name="Kuo A."/>
            <person name="LaButti K."/>
            <person name="Pangilinan J."/>
            <person name="Andreopoulos W."/>
            <person name="Tritt A."/>
            <person name="Riley R."/>
            <person name="Hundley H."/>
            <person name="Johnson J."/>
            <person name="Lipzen A."/>
            <person name="Barry K."/>
            <person name="Lang B.F."/>
            <person name="Cuomo C.A."/>
            <person name="Buchler N.E."/>
            <person name="Grigoriev I.V."/>
            <person name="Spatafora J.W."/>
            <person name="Stajich J.E."/>
            <person name="James T.Y."/>
        </authorList>
    </citation>
    <scope>NUCLEOTIDE SEQUENCE</scope>
    <source>
        <strain evidence="7">AG</strain>
    </source>
</reference>
<proteinExistence type="inferred from homology"/>